<feature type="signal peptide" evidence="1">
    <location>
        <begin position="1"/>
        <end position="24"/>
    </location>
</feature>
<dbReference type="EMBL" id="AB922191">
    <property type="protein sequence ID" value="BAP68766.1"/>
    <property type="molecule type" value="mRNA"/>
</dbReference>
<proteinExistence type="evidence at transcript level"/>
<evidence type="ECO:0000313" key="2">
    <source>
        <dbReference type="EMBL" id="BAP68766.1"/>
    </source>
</evidence>
<sequence length="264" mass="29672">MRSFYLFALAVSGVLLVLVGHASGLEGLEARASSADVAEDTNGVGRLTAAHEKANHERRALFSMENPVAMLTKAIKWLKDKLYAFCASFSRSRKIKNEGVTHDAGAIAHEQQNGVDQIARRFQEVPPNRHPAVVNTGRMEPVDQLYDDEYYQPALNSLLEILSNRKGAVAHYQDLLKLHGHNRGSVAQEIYHRRMEDKNSATLQTLELEQFAFWIAERLKYADVLEFVKEAGGKNNARIAKLVADHYVLMISIAMDIYRNKPKL</sequence>
<name>A0A090B862_HYAAE</name>
<reference evidence="2" key="1">
    <citation type="journal article" date="2014" name="PLoS Pathog.">
        <title>Expression profiling during Arabidopsis/downy mildew interaction reveals a highly-expressed effector that attenuates responses to salicylic acid.</title>
        <authorList>
            <person name="Asai S."/>
            <person name="Rallapalli G."/>
            <person name="Piquerez S.J.M."/>
            <person name="Caillaud M.C."/>
            <person name="Furzer O.J."/>
            <person name="Ishaque N."/>
            <person name="Wirthmueller L."/>
            <person name="Fabro G."/>
            <person name="Shirasu K."/>
            <person name="Jones J.D.G."/>
        </authorList>
    </citation>
    <scope>NUCLEOTIDE SEQUENCE</scope>
    <source>
        <strain evidence="2">Emoy2</strain>
    </source>
</reference>
<protein>
    <submittedName>
        <fullName evidence="2">RxLR effector candidate protein</fullName>
    </submittedName>
</protein>
<keyword evidence="1" id="KW-0732">Signal</keyword>
<accession>A0A090B862</accession>
<evidence type="ECO:0000256" key="1">
    <source>
        <dbReference type="SAM" id="SignalP"/>
    </source>
</evidence>
<feature type="chain" id="PRO_5001852954" evidence="1">
    <location>
        <begin position="25"/>
        <end position="264"/>
    </location>
</feature>
<organism evidence="2">
    <name type="scientific">Hyaloperonospora arabidopsidis (strain Emoy2)</name>
    <name type="common">Downy mildew agent</name>
    <name type="synonym">Peronospora arabidopsidis</name>
    <dbReference type="NCBI Taxonomy" id="559515"/>
    <lineage>
        <taxon>Eukaryota</taxon>
        <taxon>Sar</taxon>
        <taxon>Stramenopiles</taxon>
        <taxon>Oomycota</taxon>
        <taxon>Peronosporomycetes</taxon>
        <taxon>Peronosporales</taxon>
        <taxon>Peronosporaceae</taxon>
        <taxon>Hyaloperonospora</taxon>
    </lineage>
</organism>
<dbReference type="AlphaFoldDB" id="A0A090B862"/>
<gene>
    <name evidence="2" type="primary">HaRxL17b</name>
</gene>